<organism evidence="3 4">
    <name type="scientific">Calycomorphotria hydatis</name>
    <dbReference type="NCBI Taxonomy" id="2528027"/>
    <lineage>
        <taxon>Bacteria</taxon>
        <taxon>Pseudomonadati</taxon>
        <taxon>Planctomycetota</taxon>
        <taxon>Planctomycetia</taxon>
        <taxon>Planctomycetales</taxon>
        <taxon>Planctomycetaceae</taxon>
        <taxon>Calycomorphotria</taxon>
    </lineage>
</organism>
<accession>A0A517TD51</accession>
<dbReference type="PANTHER" id="PTHR30093">
    <property type="entry name" value="GENERAL SECRETION PATHWAY PROTEIN G"/>
    <property type="match status" value="1"/>
</dbReference>
<gene>
    <name evidence="3" type="ORF">V22_35680</name>
</gene>
<keyword evidence="1" id="KW-0472">Membrane</keyword>
<dbReference type="OrthoDB" id="249131at2"/>
<dbReference type="Gene3D" id="3.30.700.10">
    <property type="entry name" value="Glycoprotein, Type 4 Pilin"/>
    <property type="match status" value="1"/>
</dbReference>
<sequence>MHRTCQKLRPGFTLIELLVVIGIIAILIALLLPAVQQAREAARRSQCKNNLKQIGLAMHNYHDAYSTLPPCYIRNREASDNDGHWTWSAMILPFVEQAALFQKFDVGAKTASQGLGAETVAFQSRYEIFRCPSDTGPTIYPGSGSSLGYTINLDPPSGSSQSNVPVAITNYVVSNNNYLVRRNKATNYLNGRDGGSGGGAVGAFWEDSRCRFRDVTDGLSNTILVGERAYEIEGNEMLAAMLFAVRDTGSSGSMGAGPSCQFDCPDSSTNQGLTSIAASSLGGINPAPITGSHDNASYSSRHVGGAQFLMGDGSVHFLSENIDNSWEVIANDGPAEVDTVFERLVSIADGGTIGEF</sequence>
<name>A0A517TD51_9PLAN</name>
<keyword evidence="4" id="KW-1185">Reference proteome</keyword>
<reference evidence="3 4" key="1">
    <citation type="submission" date="2019-02" db="EMBL/GenBank/DDBJ databases">
        <title>Deep-cultivation of Planctomycetes and their phenomic and genomic characterization uncovers novel biology.</title>
        <authorList>
            <person name="Wiegand S."/>
            <person name="Jogler M."/>
            <person name="Boedeker C."/>
            <person name="Pinto D."/>
            <person name="Vollmers J."/>
            <person name="Rivas-Marin E."/>
            <person name="Kohn T."/>
            <person name="Peeters S.H."/>
            <person name="Heuer A."/>
            <person name="Rast P."/>
            <person name="Oberbeckmann S."/>
            <person name="Bunk B."/>
            <person name="Jeske O."/>
            <person name="Meyerdierks A."/>
            <person name="Storesund J.E."/>
            <person name="Kallscheuer N."/>
            <person name="Luecker S."/>
            <person name="Lage O.M."/>
            <person name="Pohl T."/>
            <person name="Merkel B.J."/>
            <person name="Hornburger P."/>
            <person name="Mueller R.-W."/>
            <person name="Bruemmer F."/>
            <person name="Labrenz M."/>
            <person name="Spormann A.M."/>
            <person name="Op den Camp H."/>
            <person name="Overmann J."/>
            <person name="Amann R."/>
            <person name="Jetten M.S.M."/>
            <person name="Mascher T."/>
            <person name="Medema M.H."/>
            <person name="Devos D.P."/>
            <person name="Kaster A.-K."/>
            <person name="Ovreas L."/>
            <person name="Rohde M."/>
            <person name="Galperin M.Y."/>
            <person name="Jogler C."/>
        </authorList>
    </citation>
    <scope>NUCLEOTIDE SEQUENCE [LARGE SCALE GENOMIC DNA]</scope>
    <source>
        <strain evidence="3 4">V22</strain>
    </source>
</reference>
<dbReference type="AlphaFoldDB" id="A0A517TD51"/>
<dbReference type="Proteomes" id="UP000319976">
    <property type="component" value="Chromosome"/>
</dbReference>
<dbReference type="NCBIfam" id="TIGR04294">
    <property type="entry name" value="pre_pil_HX9DG"/>
    <property type="match status" value="1"/>
</dbReference>
<proteinExistence type="predicted"/>
<dbReference type="NCBIfam" id="TIGR02532">
    <property type="entry name" value="IV_pilin_GFxxxE"/>
    <property type="match status" value="1"/>
</dbReference>
<dbReference type="InterPro" id="IPR027558">
    <property type="entry name" value="Pre_pil_HX9DG_C"/>
</dbReference>
<evidence type="ECO:0000259" key="2">
    <source>
        <dbReference type="Pfam" id="PF07596"/>
    </source>
</evidence>
<dbReference type="EMBL" id="CP036316">
    <property type="protein sequence ID" value="QDT66303.1"/>
    <property type="molecule type" value="Genomic_DNA"/>
</dbReference>
<dbReference type="InterPro" id="IPR045584">
    <property type="entry name" value="Pilin-like"/>
</dbReference>
<keyword evidence="1" id="KW-1133">Transmembrane helix</keyword>
<dbReference type="KEGG" id="chya:V22_35680"/>
<feature type="domain" description="DUF1559" evidence="2">
    <location>
        <begin position="36"/>
        <end position="324"/>
    </location>
</feature>
<feature type="transmembrane region" description="Helical" evidence="1">
    <location>
        <begin position="12"/>
        <end position="35"/>
    </location>
</feature>
<evidence type="ECO:0000256" key="1">
    <source>
        <dbReference type="SAM" id="Phobius"/>
    </source>
</evidence>
<evidence type="ECO:0000313" key="3">
    <source>
        <dbReference type="EMBL" id="QDT66303.1"/>
    </source>
</evidence>
<dbReference type="RefSeq" id="WP_145265292.1">
    <property type="nucleotide sequence ID" value="NZ_CP036316.1"/>
</dbReference>
<dbReference type="Pfam" id="PF07963">
    <property type="entry name" value="N_methyl"/>
    <property type="match status" value="1"/>
</dbReference>
<dbReference type="InterPro" id="IPR011453">
    <property type="entry name" value="DUF1559"/>
</dbReference>
<dbReference type="SUPFAM" id="SSF54523">
    <property type="entry name" value="Pili subunits"/>
    <property type="match status" value="1"/>
</dbReference>
<keyword evidence="1" id="KW-0812">Transmembrane</keyword>
<dbReference type="PANTHER" id="PTHR30093:SF2">
    <property type="entry name" value="TYPE II SECRETION SYSTEM PROTEIN H"/>
    <property type="match status" value="1"/>
</dbReference>
<dbReference type="Pfam" id="PF07596">
    <property type="entry name" value="SBP_bac_10"/>
    <property type="match status" value="1"/>
</dbReference>
<protein>
    <submittedName>
        <fullName evidence="3">Putative major pilin subunit</fullName>
    </submittedName>
</protein>
<evidence type="ECO:0000313" key="4">
    <source>
        <dbReference type="Proteomes" id="UP000319976"/>
    </source>
</evidence>
<dbReference type="InterPro" id="IPR012902">
    <property type="entry name" value="N_methyl_site"/>
</dbReference>